<dbReference type="EMBL" id="MN740509">
    <property type="protein sequence ID" value="QHU30467.1"/>
    <property type="molecule type" value="Genomic_DNA"/>
</dbReference>
<keyword evidence="1" id="KW-1133">Transmembrane helix</keyword>
<name>A0A6C0LIY1_9ZZZZ</name>
<feature type="transmembrane region" description="Helical" evidence="1">
    <location>
        <begin position="36"/>
        <end position="53"/>
    </location>
</feature>
<organism evidence="2">
    <name type="scientific">viral metagenome</name>
    <dbReference type="NCBI Taxonomy" id="1070528"/>
    <lineage>
        <taxon>unclassified sequences</taxon>
        <taxon>metagenomes</taxon>
        <taxon>organismal metagenomes</taxon>
    </lineage>
</organism>
<keyword evidence="1" id="KW-0472">Membrane</keyword>
<feature type="transmembrane region" description="Helical" evidence="1">
    <location>
        <begin position="126"/>
        <end position="144"/>
    </location>
</feature>
<sequence>MLGCCIESLIRIQSPFDCGKNDIILNYYKLDNLPMIPTWGIGALILILLKAFFDWTGIMKTDTIIFYTLATICLIIFECNSVRIGKFLNPKLYKKMYDNIESKNVNYWKGYEKKESLLTWCEGRNSLKASVLFFICTILFYKFIHPIFE</sequence>
<dbReference type="AlphaFoldDB" id="A0A6C0LIY1"/>
<feature type="transmembrane region" description="Helical" evidence="1">
    <location>
        <begin position="65"/>
        <end position="84"/>
    </location>
</feature>
<evidence type="ECO:0000256" key="1">
    <source>
        <dbReference type="SAM" id="Phobius"/>
    </source>
</evidence>
<evidence type="ECO:0000313" key="2">
    <source>
        <dbReference type="EMBL" id="QHU30467.1"/>
    </source>
</evidence>
<keyword evidence="1" id="KW-0812">Transmembrane</keyword>
<protein>
    <submittedName>
        <fullName evidence="2">Uncharacterized protein</fullName>
    </submittedName>
</protein>
<reference evidence="2" key="1">
    <citation type="journal article" date="2020" name="Nature">
        <title>Giant virus diversity and host interactions through global metagenomics.</title>
        <authorList>
            <person name="Schulz F."/>
            <person name="Roux S."/>
            <person name="Paez-Espino D."/>
            <person name="Jungbluth S."/>
            <person name="Walsh D.A."/>
            <person name="Denef V.J."/>
            <person name="McMahon K.D."/>
            <person name="Konstantinidis K.T."/>
            <person name="Eloe-Fadrosh E.A."/>
            <person name="Kyrpides N.C."/>
            <person name="Woyke T."/>
        </authorList>
    </citation>
    <scope>NUCLEOTIDE SEQUENCE</scope>
    <source>
        <strain evidence="2">GVMAG-M-3300027833-19</strain>
    </source>
</reference>
<proteinExistence type="predicted"/>
<accession>A0A6C0LIY1</accession>